<organism evidence="2 3">
    <name type="scientific">Tuber borchii</name>
    <name type="common">White truffle</name>
    <dbReference type="NCBI Taxonomy" id="42251"/>
    <lineage>
        <taxon>Eukaryota</taxon>
        <taxon>Fungi</taxon>
        <taxon>Dikarya</taxon>
        <taxon>Ascomycota</taxon>
        <taxon>Pezizomycotina</taxon>
        <taxon>Pezizomycetes</taxon>
        <taxon>Pezizales</taxon>
        <taxon>Tuberaceae</taxon>
        <taxon>Tuber</taxon>
    </lineage>
</organism>
<evidence type="ECO:0000313" key="2">
    <source>
        <dbReference type="EMBL" id="PUU76362.1"/>
    </source>
</evidence>
<protein>
    <submittedName>
        <fullName evidence="2">Uncharacterized protein</fullName>
    </submittedName>
</protein>
<feature type="transmembrane region" description="Helical" evidence="1">
    <location>
        <begin position="12"/>
        <end position="34"/>
    </location>
</feature>
<proteinExistence type="predicted"/>
<evidence type="ECO:0000313" key="3">
    <source>
        <dbReference type="Proteomes" id="UP000244722"/>
    </source>
</evidence>
<gene>
    <name evidence="2" type="ORF">B9Z19DRAFT_990858</name>
</gene>
<comment type="caution">
    <text evidence="2">The sequence shown here is derived from an EMBL/GenBank/DDBJ whole genome shotgun (WGS) entry which is preliminary data.</text>
</comment>
<reference evidence="2 3" key="1">
    <citation type="submission" date="2017-04" db="EMBL/GenBank/DDBJ databases">
        <title>Draft genome sequence of Tuber borchii Vittad., a whitish edible truffle.</title>
        <authorList>
            <consortium name="DOE Joint Genome Institute"/>
            <person name="Murat C."/>
            <person name="Kuo A."/>
            <person name="Barry K.W."/>
            <person name="Clum A."/>
            <person name="Dockter R.B."/>
            <person name="Fauchery L."/>
            <person name="Iotti M."/>
            <person name="Kohler A."/>
            <person name="Labutti K."/>
            <person name="Lindquist E.A."/>
            <person name="Lipzen A."/>
            <person name="Ohm R.A."/>
            <person name="Wang M."/>
            <person name="Grigoriev I.V."/>
            <person name="Zambonelli A."/>
            <person name="Martin F.M."/>
        </authorList>
    </citation>
    <scope>NUCLEOTIDE SEQUENCE [LARGE SCALE GENOMIC DNA]</scope>
    <source>
        <strain evidence="2 3">Tbo3840</strain>
    </source>
</reference>
<keyword evidence="1" id="KW-0472">Membrane</keyword>
<keyword evidence="1" id="KW-1133">Transmembrane helix</keyword>
<evidence type="ECO:0000256" key="1">
    <source>
        <dbReference type="SAM" id="Phobius"/>
    </source>
</evidence>
<sequence>MGGVMSCIKSVFRAIGGMCMAIVNGIAGILRAIINGIASVFDIIISCVTCRRTRGTGVRRRRGFRTHRTHVA</sequence>
<keyword evidence="1" id="KW-0812">Transmembrane</keyword>
<dbReference type="OrthoDB" id="5230947at2759"/>
<dbReference type="Proteomes" id="UP000244722">
    <property type="component" value="Unassembled WGS sequence"/>
</dbReference>
<keyword evidence="3" id="KW-1185">Reference proteome</keyword>
<dbReference type="EMBL" id="NESQ01000191">
    <property type="protein sequence ID" value="PUU76362.1"/>
    <property type="molecule type" value="Genomic_DNA"/>
</dbReference>
<name>A0A2T6ZLJ5_TUBBO</name>
<dbReference type="AlphaFoldDB" id="A0A2T6ZLJ5"/>
<accession>A0A2T6ZLJ5</accession>